<evidence type="ECO:0000256" key="3">
    <source>
        <dbReference type="ARBA" id="ARBA00022843"/>
    </source>
</evidence>
<evidence type="ECO:0000313" key="7">
    <source>
        <dbReference type="EMBL" id="GBP16238.1"/>
    </source>
</evidence>
<proteinExistence type="inferred from homology"/>
<dbReference type="AlphaFoldDB" id="A0A4C1TQK7"/>
<protein>
    <submittedName>
        <fullName evidence="7">Fanconi anemia group D2 protein</fullName>
    </submittedName>
</protein>
<dbReference type="GO" id="GO:0031573">
    <property type="term" value="P:mitotic intra-S DNA damage checkpoint signaling"/>
    <property type="evidence" value="ECO:0007669"/>
    <property type="project" value="TreeGrafter"/>
</dbReference>
<dbReference type="GO" id="GO:0036297">
    <property type="term" value="P:interstrand cross-link repair"/>
    <property type="evidence" value="ECO:0007669"/>
    <property type="project" value="TreeGrafter"/>
</dbReference>
<dbReference type="GO" id="GO:0005634">
    <property type="term" value="C:nucleus"/>
    <property type="evidence" value="ECO:0007669"/>
    <property type="project" value="UniProtKB-SubCell"/>
</dbReference>
<evidence type="ECO:0000256" key="5">
    <source>
        <dbReference type="ARBA" id="ARBA00093456"/>
    </source>
</evidence>
<dbReference type="GO" id="GO:0000793">
    <property type="term" value="C:condensed chromosome"/>
    <property type="evidence" value="ECO:0007669"/>
    <property type="project" value="TreeGrafter"/>
</dbReference>
<accession>A0A4C1TQK7</accession>
<feature type="region of interest" description="Disordered" evidence="6">
    <location>
        <begin position="846"/>
        <end position="883"/>
    </location>
</feature>
<evidence type="ECO:0000256" key="4">
    <source>
        <dbReference type="ARBA" id="ARBA00023242"/>
    </source>
</evidence>
<comment type="subcellular location">
    <subcellularLocation>
        <location evidence="1">Nucleus</location>
    </subcellularLocation>
</comment>
<dbReference type="GO" id="GO:0070182">
    <property type="term" value="F:DNA polymerase binding"/>
    <property type="evidence" value="ECO:0007669"/>
    <property type="project" value="TreeGrafter"/>
</dbReference>
<gene>
    <name evidence="7" type="primary">FANCD2</name>
    <name evidence="7" type="ORF">EVAR_93608_1</name>
</gene>
<comment type="similarity">
    <text evidence="5">Belongs to the Fanconi anemia protein FANCD2 family.</text>
</comment>
<organism evidence="7 8">
    <name type="scientific">Eumeta variegata</name>
    <name type="common">Bagworm moth</name>
    <name type="synonym">Eumeta japonica</name>
    <dbReference type="NCBI Taxonomy" id="151549"/>
    <lineage>
        <taxon>Eukaryota</taxon>
        <taxon>Metazoa</taxon>
        <taxon>Ecdysozoa</taxon>
        <taxon>Arthropoda</taxon>
        <taxon>Hexapoda</taxon>
        <taxon>Insecta</taxon>
        <taxon>Pterygota</taxon>
        <taxon>Neoptera</taxon>
        <taxon>Endopterygota</taxon>
        <taxon>Lepidoptera</taxon>
        <taxon>Glossata</taxon>
        <taxon>Ditrysia</taxon>
        <taxon>Tineoidea</taxon>
        <taxon>Psychidae</taxon>
        <taxon>Oiketicinae</taxon>
        <taxon>Eumeta</taxon>
    </lineage>
</organism>
<feature type="compositionally biased region" description="Acidic residues" evidence="6">
    <location>
        <begin position="847"/>
        <end position="873"/>
    </location>
</feature>
<dbReference type="PANTHER" id="PTHR32086:SF0">
    <property type="entry name" value="FANCONI ANEMIA GROUP D2 PROTEIN"/>
    <property type="match status" value="1"/>
</dbReference>
<evidence type="ECO:0000256" key="1">
    <source>
        <dbReference type="ARBA" id="ARBA00004123"/>
    </source>
</evidence>
<evidence type="ECO:0000256" key="6">
    <source>
        <dbReference type="SAM" id="MobiDB-lite"/>
    </source>
</evidence>
<keyword evidence="3" id="KW-0832">Ubl conjugation</keyword>
<comment type="caution">
    <text evidence="7">The sequence shown here is derived from an EMBL/GenBank/DDBJ whole genome shotgun (WGS) entry which is preliminary data.</text>
</comment>
<dbReference type="InterPro" id="IPR029448">
    <property type="entry name" value="FANCD2"/>
</dbReference>
<evidence type="ECO:0000256" key="2">
    <source>
        <dbReference type="ARBA" id="ARBA00022499"/>
    </source>
</evidence>
<name>A0A4C1TQK7_EUMVA</name>
<dbReference type="GO" id="GO:1990918">
    <property type="term" value="P:double-strand break repair involved in meiotic recombination"/>
    <property type="evidence" value="ECO:0007669"/>
    <property type="project" value="TreeGrafter"/>
</dbReference>
<sequence length="883" mass="100757">MAILKPQSLQMLTLLDRMDDMNLNDIREITDLICGLAYSFDNSVIKDDIHMIIRKQLGSSSPSVKVKGILAGVHAIKYLMAVPLDDVSFDIPNEVSNISISFLSEGAPREAAQLIELISCSTKQFPDLTAFFYDELSNIISNASYINKRFLAWLTDAVTNDLQQNFIVNVIPDSIDGQELSMQYCLNSDSEVDEIIAINIGGLTLEYKDDVNIGILSPLIQLVSTAYFKQCNGNLSNIDALLGCPVVMPKYDIELIEDMEDDKISNILDCLIHCSNWFRELLNAFVIQTDDMDIPTILKRILNIEEIEKNISQILLKTKTVYKPPICVFNINKYTGEQKEKQLIKPQIGKKKTNKKVPNDDTVLPETGKIQTTQHNTIKDKVDILYNMPFRKLNLNLIKLINNDFTTEPNSETELNIDMLKFILKNTNGNIDTILLSKIKKKTFLSKQDDETYDPKKAEHCAQAVSEILPKLMCHLDSVIKYIENNLNGSHNDTGFMYTSEMTAYFMVLEYLYNMLTTYFKWIGFRNQNKALLKTSLRTIAVTKEDPSKLVSLNDLLLSVAKLFQSHEKYCLQLSVGVALMDLMSAIQELSNNIVVVKIVKTMASSFLSQEWKTLDGHLEKGLYFNQAIDKFIRINFMQSELTYLKSLSIQIVSEIQRWKNRNDALESMKCINKSNFAMFYRNLGTTLYETTKRNADRGLTDSEHLEMWQDVATILKHMSEMARTLENRNTLSALFKKSMPVLKLFLSQGMPIIEMRFKTETDEILEILKLLQQSTRFLQSLCCHSRLTKDTALMTKVPQMRQLLETLIYKVKAALAANNCSEAFWMGNLKNKNIRGEIIVTQLNTDSDEMPEDCDEELPDDEDQNNSDEEINTDSRSISDTV</sequence>
<dbReference type="OrthoDB" id="27031at2759"/>
<keyword evidence="4" id="KW-0539">Nucleus</keyword>
<reference evidence="7 8" key="1">
    <citation type="journal article" date="2019" name="Commun. Biol.">
        <title>The bagworm genome reveals a unique fibroin gene that provides high tensile strength.</title>
        <authorList>
            <person name="Kono N."/>
            <person name="Nakamura H."/>
            <person name="Ohtoshi R."/>
            <person name="Tomita M."/>
            <person name="Numata K."/>
            <person name="Arakawa K."/>
        </authorList>
    </citation>
    <scope>NUCLEOTIDE SEQUENCE [LARGE SCALE GENOMIC DNA]</scope>
</reference>
<dbReference type="PANTHER" id="PTHR32086">
    <property type="entry name" value="FANCONI ANEMIA GROUP D2 PROTEIN"/>
    <property type="match status" value="1"/>
</dbReference>
<evidence type="ECO:0000313" key="8">
    <source>
        <dbReference type="Proteomes" id="UP000299102"/>
    </source>
</evidence>
<dbReference type="GO" id="GO:0007129">
    <property type="term" value="P:homologous chromosome pairing at meiosis"/>
    <property type="evidence" value="ECO:0007669"/>
    <property type="project" value="TreeGrafter"/>
</dbReference>
<keyword evidence="2" id="KW-1017">Isopeptide bond</keyword>
<dbReference type="STRING" id="151549.A0A4C1TQK7"/>
<keyword evidence="8" id="KW-1185">Reference proteome</keyword>
<dbReference type="Proteomes" id="UP000299102">
    <property type="component" value="Unassembled WGS sequence"/>
</dbReference>
<dbReference type="EMBL" id="BGZK01000078">
    <property type="protein sequence ID" value="GBP16238.1"/>
    <property type="molecule type" value="Genomic_DNA"/>
</dbReference>
<dbReference type="Pfam" id="PF14631">
    <property type="entry name" value="FancD2"/>
    <property type="match status" value="1"/>
</dbReference>